<dbReference type="SUPFAM" id="SSF56112">
    <property type="entry name" value="Protein kinase-like (PK-like)"/>
    <property type="match status" value="1"/>
</dbReference>
<dbReference type="PANTHER" id="PTHR48055:SF59">
    <property type="entry name" value="LEUCINE-RICH REPEAT RECEPTOR PROTEIN KINASE EMS1"/>
    <property type="match status" value="1"/>
</dbReference>
<dbReference type="Gene3D" id="3.30.200.20">
    <property type="entry name" value="Phosphorylase Kinase, domain 1"/>
    <property type="match status" value="1"/>
</dbReference>
<proteinExistence type="predicted"/>
<evidence type="ECO:0008006" key="3">
    <source>
        <dbReference type="Google" id="ProtNLM"/>
    </source>
</evidence>
<gene>
    <name evidence="1" type="ORF">SASPL_151686</name>
</gene>
<dbReference type="Gene3D" id="1.10.510.10">
    <property type="entry name" value="Transferase(Phosphotransferase) domain 1"/>
    <property type="match status" value="1"/>
</dbReference>
<keyword evidence="2" id="KW-1185">Reference proteome</keyword>
<reference evidence="1" key="2">
    <citation type="submission" date="2020-08" db="EMBL/GenBank/DDBJ databases">
        <title>Plant Genome Project.</title>
        <authorList>
            <person name="Zhang R.-G."/>
        </authorList>
    </citation>
    <scope>NUCLEOTIDE SEQUENCE</scope>
    <source>
        <strain evidence="1">Huo1</strain>
        <tissue evidence="1">Leaf</tissue>
    </source>
</reference>
<dbReference type="GO" id="GO:0016020">
    <property type="term" value="C:membrane"/>
    <property type="evidence" value="ECO:0007669"/>
    <property type="project" value="TreeGrafter"/>
</dbReference>
<evidence type="ECO:0000313" key="2">
    <source>
        <dbReference type="Proteomes" id="UP000298416"/>
    </source>
</evidence>
<dbReference type="InterPro" id="IPR051564">
    <property type="entry name" value="LRR_receptor-like_kinase"/>
</dbReference>
<dbReference type="InterPro" id="IPR011009">
    <property type="entry name" value="Kinase-like_dom_sf"/>
</dbReference>
<reference evidence="1" key="1">
    <citation type="submission" date="2018-01" db="EMBL/GenBank/DDBJ databases">
        <authorList>
            <person name="Mao J.F."/>
        </authorList>
    </citation>
    <scope>NUCLEOTIDE SEQUENCE</scope>
    <source>
        <strain evidence="1">Huo1</strain>
        <tissue evidence="1">Leaf</tissue>
    </source>
</reference>
<dbReference type="AlphaFoldDB" id="A0A8X8W9Q5"/>
<sequence length="218" mass="24007">MFGVDIACRWGGLVALSVVIVLRIWSNRSSKNDLEASGDSSKLNSSDDQNLYFLSSSSRSKEPLSINIAMFEQPLLKLTLVDILEATNNFCKSNIIGDGGLGTVYKATLPGEDSRVAEKPDRNGFSPVLDWTKRFKIALGAARPDFKDIEGGNLVGWVFLKVKNRQAVEVLDPAVLDANSKQMMLRTLNIAVKCLSENPPNRPTMLHVLKSLKGIREE</sequence>
<organism evidence="1">
    <name type="scientific">Salvia splendens</name>
    <name type="common">Scarlet sage</name>
    <dbReference type="NCBI Taxonomy" id="180675"/>
    <lineage>
        <taxon>Eukaryota</taxon>
        <taxon>Viridiplantae</taxon>
        <taxon>Streptophyta</taxon>
        <taxon>Embryophyta</taxon>
        <taxon>Tracheophyta</taxon>
        <taxon>Spermatophyta</taxon>
        <taxon>Magnoliopsida</taxon>
        <taxon>eudicotyledons</taxon>
        <taxon>Gunneridae</taxon>
        <taxon>Pentapetalae</taxon>
        <taxon>asterids</taxon>
        <taxon>lamiids</taxon>
        <taxon>Lamiales</taxon>
        <taxon>Lamiaceae</taxon>
        <taxon>Nepetoideae</taxon>
        <taxon>Mentheae</taxon>
        <taxon>Salviinae</taxon>
        <taxon>Salvia</taxon>
        <taxon>Salvia subgen. Calosphace</taxon>
        <taxon>core Calosphace</taxon>
    </lineage>
</organism>
<dbReference type="Proteomes" id="UP000298416">
    <property type="component" value="Unassembled WGS sequence"/>
</dbReference>
<dbReference type="EMBL" id="PNBA02000020">
    <property type="protein sequence ID" value="KAG6390204.1"/>
    <property type="molecule type" value="Genomic_DNA"/>
</dbReference>
<dbReference type="PANTHER" id="PTHR48055">
    <property type="entry name" value="LEUCINE-RICH REPEAT RECEPTOR PROTEIN KINASE EMS1"/>
    <property type="match status" value="1"/>
</dbReference>
<evidence type="ECO:0000313" key="1">
    <source>
        <dbReference type="EMBL" id="KAG6390204.1"/>
    </source>
</evidence>
<accession>A0A8X8W9Q5</accession>
<protein>
    <recommendedName>
        <fullName evidence="3">Protein kinase domain-containing protein</fullName>
    </recommendedName>
</protein>
<comment type="caution">
    <text evidence="1">The sequence shown here is derived from an EMBL/GenBank/DDBJ whole genome shotgun (WGS) entry which is preliminary data.</text>
</comment>
<name>A0A8X8W9Q5_SALSN</name>